<feature type="domain" description="Nudix hydrolase" evidence="7">
    <location>
        <begin position="3"/>
        <end position="150"/>
    </location>
</feature>
<evidence type="ECO:0000259" key="7">
    <source>
        <dbReference type="PROSITE" id="PS51462"/>
    </source>
</evidence>
<dbReference type="STRING" id="247633.GP2143_10717"/>
<evidence type="ECO:0000256" key="6">
    <source>
        <dbReference type="ARBA" id="ARBA00023211"/>
    </source>
</evidence>
<keyword evidence="5" id="KW-0460">Magnesium</keyword>
<dbReference type="InterPro" id="IPR015797">
    <property type="entry name" value="NUDIX_hydrolase-like_dom_sf"/>
</dbReference>
<dbReference type="PANTHER" id="PTHR12318:SF0">
    <property type="entry name" value="ACYL-COENZYME A DIPHOSPHATASE NUDT19"/>
    <property type="match status" value="1"/>
</dbReference>
<dbReference type="EMBL" id="AAVT01000005">
    <property type="protein sequence ID" value="EAW31064.1"/>
    <property type="molecule type" value="Genomic_DNA"/>
</dbReference>
<dbReference type="Proteomes" id="UP000004931">
    <property type="component" value="Unassembled WGS sequence"/>
</dbReference>
<evidence type="ECO:0000313" key="8">
    <source>
        <dbReference type="EMBL" id="EAW31064.1"/>
    </source>
</evidence>
<dbReference type="GO" id="GO:0016818">
    <property type="term" value="F:hydrolase activity, acting on acid anhydrides, in phosphorus-containing anhydrides"/>
    <property type="evidence" value="ECO:0007669"/>
    <property type="project" value="InterPro"/>
</dbReference>
<dbReference type="GO" id="GO:0046872">
    <property type="term" value="F:metal ion binding"/>
    <property type="evidence" value="ECO:0007669"/>
    <property type="project" value="UniProtKB-KW"/>
</dbReference>
<gene>
    <name evidence="8" type="ORF">GP2143_10717</name>
</gene>
<evidence type="ECO:0000256" key="1">
    <source>
        <dbReference type="ARBA" id="ARBA00001936"/>
    </source>
</evidence>
<dbReference type="CDD" id="cd18870">
    <property type="entry name" value="NUDIX_AcylCoAdiphos_Nudt19"/>
    <property type="match status" value="1"/>
</dbReference>
<reference evidence="8 9" key="1">
    <citation type="journal article" date="2010" name="J. Bacteriol.">
        <title>Genome sequence of the oligotrophic marine Gammaproteobacterium HTCC2143, isolated from the Oregon Coast.</title>
        <authorList>
            <person name="Oh H.M."/>
            <person name="Kang I."/>
            <person name="Ferriera S."/>
            <person name="Giovannoni S.J."/>
            <person name="Cho J.C."/>
        </authorList>
    </citation>
    <scope>NUCLEOTIDE SEQUENCE [LARGE SCALE GENOMIC DNA]</scope>
    <source>
        <strain evidence="8 9">HTCC2143</strain>
    </source>
</reference>
<keyword evidence="9" id="KW-1185">Reference proteome</keyword>
<protein>
    <recommendedName>
        <fullName evidence="7">Nudix hydrolase domain-containing protein</fullName>
    </recommendedName>
</protein>
<evidence type="ECO:0000256" key="3">
    <source>
        <dbReference type="ARBA" id="ARBA00022723"/>
    </source>
</evidence>
<dbReference type="PROSITE" id="PS51462">
    <property type="entry name" value="NUDIX"/>
    <property type="match status" value="1"/>
</dbReference>
<dbReference type="Gene3D" id="3.90.79.10">
    <property type="entry name" value="Nucleoside Triphosphate Pyrophosphohydrolase"/>
    <property type="match status" value="2"/>
</dbReference>
<evidence type="ECO:0000256" key="5">
    <source>
        <dbReference type="ARBA" id="ARBA00022842"/>
    </source>
</evidence>
<dbReference type="InterPro" id="IPR039121">
    <property type="entry name" value="NUDT19"/>
</dbReference>
<proteinExistence type="predicted"/>
<name>A0YE30_9GAMM</name>
<organism evidence="8 9">
    <name type="scientific">marine gamma proteobacterium HTCC2143</name>
    <dbReference type="NCBI Taxonomy" id="247633"/>
    <lineage>
        <taxon>Bacteria</taxon>
        <taxon>Pseudomonadati</taxon>
        <taxon>Pseudomonadota</taxon>
        <taxon>Gammaproteobacteria</taxon>
        <taxon>Cellvibrionales</taxon>
        <taxon>Spongiibacteraceae</taxon>
        <taxon>BD1-7 clade</taxon>
    </lineage>
</organism>
<keyword evidence="4" id="KW-0378">Hydrolase</keyword>
<dbReference type="AlphaFoldDB" id="A0YE30"/>
<evidence type="ECO:0000256" key="2">
    <source>
        <dbReference type="ARBA" id="ARBA00001946"/>
    </source>
</evidence>
<evidence type="ECO:0000313" key="9">
    <source>
        <dbReference type="Proteomes" id="UP000004931"/>
    </source>
</evidence>
<accession>A0YE30</accession>
<dbReference type="Pfam" id="PF00293">
    <property type="entry name" value="NUDIX"/>
    <property type="match status" value="1"/>
</dbReference>
<dbReference type="OrthoDB" id="9788263at2"/>
<evidence type="ECO:0000256" key="4">
    <source>
        <dbReference type="ARBA" id="ARBA00022801"/>
    </source>
</evidence>
<comment type="caution">
    <text evidence="8">The sequence shown here is derived from an EMBL/GenBank/DDBJ whole genome shotgun (WGS) entry which is preliminary data.</text>
</comment>
<comment type="cofactor">
    <cofactor evidence="1">
        <name>Mn(2+)</name>
        <dbReference type="ChEBI" id="CHEBI:29035"/>
    </cofactor>
</comment>
<sequence>MSKIFPAATVVLARDGETGLEVLMLRRSTAVSFARGSWVFPGGRIDKEDYSHDLDDIESAARRGAARETREEANLIINEQNMVYFAHWTTPPDSPKRFATWFFISDVTASGHHDVIVDGSEIVEHRWYSPREALLDRQAQVIEMLPPTFMTLEELVDCQSAAEAVSMCGSAPSAITLPTFNRSGEGMAMVHAQYEPANEGVSGAGDCVSLIDEAWRQEPLA</sequence>
<dbReference type="PANTHER" id="PTHR12318">
    <property type="entry name" value="TESTOSTERONE-REGULATED PROTEIN RP2"/>
    <property type="match status" value="1"/>
</dbReference>
<dbReference type="InterPro" id="IPR000086">
    <property type="entry name" value="NUDIX_hydrolase_dom"/>
</dbReference>
<keyword evidence="6" id="KW-0464">Manganese</keyword>
<dbReference type="SUPFAM" id="SSF55811">
    <property type="entry name" value="Nudix"/>
    <property type="match status" value="1"/>
</dbReference>
<comment type="cofactor">
    <cofactor evidence="2">
        <name>Mg(2+)</name>
        <dbReference type="ChEBI" id="CHEBI:18420"/>
    </cofactor>
</comment>
<dbReference type="eggNOG" id="COG1051">
    <property type="taxonomic scope" value="Bacteria"/>
</dbReference>
<keyword evidence="3" id="KW-0479">Metal-binding</keyword>